<feature type="region of interest" description="Disordered" evidence="3">
    <location>
        <begin position="219"/>
        <end position="238"/>
    </location>
</feature>
<dbReference type="InterPro" id="IPR001251">
    <property type="entry name" value="CRAL-TRIO_dom"/>
</dbReference>
<evidence type="ECO:0000256" key="3">
    <source>
        <dbReference type="SAM" id="MobiDB-lite"/>
    </source>
</evidence>
<accession>A0A8H3HYS6</accession>
<dbReference type="InterPro" id="IPR016024">
    <property type="entry name" value="ARM-type_fold"/>
</dbReference>
<feature type="region of interest" description="Disordered" evidence="3">
    <location>
        <begin position="1295"/>
        <end position="1368"/>
    </location>
</feature>
<feature type="region of interest" description="Disordered" evidence="3">
    <location>
        <begin position="1"/>
        <end position="20"/>
    </location>
</feature>
<dbReference type="InterPro" id="IPR008936">
    <property type="entry name" value="Rho_GTPase_activation_prot"/>
</dbReference>
<dbReference type="SUPFAM" id="SSF48350">
    <property type="entry name" value="GTPase activation domain, GAP"/>
    <property type="match status" value="1"/>
</dbReference>
<dbReference type="Pfam" id="PF13716">
    <property type="entry name" value="CRAL_TRIO_2"/>
    <property type="match status" value="1"/>
</dbReference>
<dbReference type="Proteomes" id="UP000663827">
    <property type="component" value="Unassembled WGS sequence"/>
</dbReference>
<dbReference type="Gene3D" id="3.40.525.10">
    <property type="entry name" value="CRAL-TRIO lipid binding domain"/>
    <property type="match status" value="1"/>
</dbReference>
<gene>
    <name evidence="5" type="ORF">RDB_LOCUS152170</name>
</gene>
<organism evidence="5 6">
    <name type="scientific">Rhizoctonia solani</name>
    <dbReference type="NCBI Taxonomy" id="456999"/>
    <lineage>
        <taxon>Eukaryota</taxon>
        <taxon>Fungi</taxon>
        <taxon>Dikarya</taxon>
        <taxon>Basidiomycota</taxon>
        <taxon>Agaricomycotina</taxon>
        <taxon>Agaricomycetes</taxon>
        <taxon>Cantharellales</taxon>
        <taxon>Ceratobasidiaceae</taxon>
        <taxon>Rhizoctonia</taxon>
    </lineage>
</organism>
<keyword evidence="2" id="KW-0597">Phosphoprotein</keyword>
<evidence type="ECO:0000313" key="6">
    <source>
        <dbReference type="Proteomes" id="UP000663827"/>
    </source>
</evidence>
<proteinExistence type="predicted"/>
<dbReference type="Gene3D" id="2.30.29.30">
    <property type="entry name" value="Pleckstrin-homology domain (PH domain)/Phosphotyrosine-binding domain (PTB)"/>
    <property type="match status" value="1"/>
</dbReference>
<evidence type="ECO:0000313" key="5">
    <source>
        <dbReference type="EMBL" id="CAE7211066.1"/>
    </source>
</evidence>
<dbReference type="PANTHER" id="PTHR10194:SF142">
    <property type="entry name" value="NEUROFIBROMIN"/>
    <property type="match status" value="1"/>
</dbReference>
<comment type="caution">
    <text evidence="5">The sequence shown here is derived from an EMBL/GenBank/DDBJ whole genome shotgun (WGS) entry which is preliminary data.</text>
</comment>
<evidence type="ECO:0000256" key="2">
    <source>
        <dbReference type="ARBA" id="ARBA00022553"/>
    </source>
</evidence>
<dbReference type="SUPFAM" id="SSF48371">
    <property type="entry name" value="ARM repeat"/>
    <property type="match status" value="2"/>
</dbReference>
<protein>
    <recommendedName>
        <fullName evidence="4">Ras-GAP domain-containing protein</fullName>
    </recommendedName>
</protein>
<dbReference type="PROSITE" id="PS50018">
    <property type="entry name" value="RAS_GTPASE_ACTIV_2"/>
    <property type="match status" value="1"/>
</dbReference>
<dbReference type="Gene3D" id="1.10.506.10">
    <property type="entry name" value="GTPase Activation - p120gap, domain 1"/>
    <property type="match status" value="2"/>
</dbReference>
<evidence type="ECO:0000256" key="1">
    <source>
        <dbReference type="ARBA" id="ARBA00022468"/>
    </source>
</evidence>
<dbReference type="InterPro" id="IPR039360">
    <property type="entry name" value="Ras_GTPase"/>
</dbReference>
<feature type="compositionally biased region" description="Basic and acidic residues" evidence="3">
    <location>
        <begin position="1313"/>
        <end position="1353"/>
    </location>
</feature>
<feature type="domain" description="Ras-GAP" evidence="4">
    <location>
        <begin position="1400"/>
        <end position="1592"/>
    </location>
</feature>
<dbReference type="InterPro" id="IPR011993">
    <property type="entry name" value="PH-like_dom_sf"/>
</dbReference>
<dbReference type="GO" id="GO:0005096">
    <property type="term" value="F:GTPase activator activity"/>
    <property type="evidence" value="ECO:0007669"/>
    <property type="project" value="UniProtKB-KW"/>
</dbReference>
<dbReference type="SMART" id="SM00323">
    <property type="entry name" value="RasGAP"/>
    <property type="match status" value="1"/>
</dbReference>
<dbReference type="PANTHER" id="PTHR10194">
    <property type="entry name" value="RAS GTPASE-ACTIVATING PROTEINS"/>
    <property type="match status" value="1"/>
</dbReference>
<evidence type="ECO:0000259" key="4">
    <source>
        <dbReference type="PROSITE" id="PS50018"/>
    </source>
</evidence>
<dbReference type="Pfam" id="PF00616">
    <property type="entry name" value="RasGAP"/>
    <property type="match status" value="2"/>
</dbReference>
<sequence length="2803" mass="311215">MHRTTESASTLLPTAATGGQNMSKTMSSLALVSTSVPQSHKTIINALVNRLRVKLPCNSGLNLHAVESDPPLQQAVELLIQLSRTQLQTVVYALGQLLDKITKAGQPQHPDGFLPLDILHSQFYILKILSAALSFRAQIYRDAHRDPTSPSRNEPAFTFDALPLGDQVAQYTLSVMVLIMRQTASVSERARTIGLMYNEHVPDFHTIDAIGLSTISPSATVSGSTDKGTTKPDGSIGRSTIASSLRELDAASPSWATPGASSVPLLPNSAYPFASGMHGPSKPVKATGSTVNTTPALTSLVAPAAACYSDTSPSLSWLVYRYAARVVYAISSSNWDAVFTRVRGWIRAANANASGGGDEPDTMDIRLLTCCAVDSTRLGNVLSEISSLMMGVKDKSKIILANAVKQAVWNWIEILPNEYTELLSGQRSLDNAPERLFDVVFSQYERDGKHRSYWPTLTVLLATSPERLRGLEILGTGGRVKRDRKVTAFKEALVKGSQSNSRLHREAAISCLVDLSKAASFVGGRASFVDALPIKGIASDVMEEVKNRLFSPPAPHKTFTEQNDAIDVSFHVDSLVAIFRCFPQFAVSVAFPAVLAPECSEAVKLVGVRACLLLASEVTRVPSQPPLDDLINATAVRLRRIMASVTEQVGEQYADGTTANPRLYPVAQRNAPDLTDRDQLILAQLALFRTDVRFFFTLRSNVPSDIPRCVKDALLLLRPPFDSCIRTAAARTFGILAAAARHMPIGHPLTVGAKELAAHTGPNALRAGSLLIYNSMNPTDLRLAYNSLISIVLARYANPVEFSSTTKTLNTKAALSLYPVPATRFLIMVEVACLIALTSIHQDIVTHASRNLGLLVSVEKMGLTPEPSGCSPDLLLKRASVYEALGDTNVVVVGRIAHQKRIRKLLRTSAAPSTINMATWMECFIRWEDRTSRLEQLTDASQDGLMEWQNLTMFLAAWGGSCVCNENRFPAFRELVQSEEVPKRMLWPASANKKVEEFIIRMVDLLRSTHLFCRETVKDALGQELHPRLYSLLMSRFLASAKDKLSREYPWGPDLCQCVEQAVTVLKLIFERIESESDTSYIKVSVGALVRALIEILHAAPKEDSWAMRIRVKFCQMTYNMFEKRDYLALEQELLLRGQLLEAFAEWAMVELPPNTPDAQHRTQGEVNVACLKTVVLLLDRFQLATSDSNQGNGSDDDALNVRSRLFYRYFQFFLRVVKQCFEKFPLGDERSQRVAFGLAKDVPMYRQLAIEGLSLLLDSNMDVGLKHCLSMAYHDDPHVRAIFINVFSQVLGTEPRDEDEGAESQSEAPDENGDKAEVKLEHEPEDKKEKQKDKGKEKEKDEDQERERERETRTKRKRRFEITDRKTDGQVQPSRLCELVRGPNIMIAMAMCNVCPSHEIDNLIHVILNIFDTRKSLLRLMKALIDREVAQTTNQSTLFRSNSMCMRVLSAFARMHGYNYIRQILSPLIAQMIAMPADRSYELDPKRPDGKNVEENAKSVMIISQAFLNVICDSAPILPPILREVCNHISDAVNPIWPENSFPAVGSFMFLRFICPAIAAPDLVDIELPRDNTRIRRGLMLITKIIQNLANNILFGKEPYLIPLNNLLEANIVPLACFLNEVIHNRPRPEQTEAEEWLGTTYDEVDQMVLHRYFTDHVDKIGKDLLIASRPGSSQANDTVAGKRQWDKLVNVLVELGQPAEVSMLSRSTIEDHLLYKPFMRSQAHRNPDASIREMFIQAPSPKANSAAPLDHGHRAQNSIDEPANVYIFRIAQLNIETVEFQLLLYRIFTLIGSNSEPFDLILDCTAFSATSEIPIQWINEFVEVTPFDFVERLRTIYIANPNQLAQKFLRKMYHRFSGMGLHKTVIAVSAMAELIEHIHPDSLAPLTAASSLEREVLQTFSNVYQYSPQRIRSPVTISVATTHIRIKSGRPISIYPGLSCRLTDTIFLRDIDDISHVAAGKEAGEFVIRRHDGARTMVFASRDREEIAIRASKNNLNVDGKYGGRDHFHHLGDISATLMNVALLNLAAENEQLRSGAYELLCSVCHYLEYKDFRLVTSRGFFIPANNSAFAAYFSDKLASHAPYLTLDFLAEFVIGFNKATAAQKVASLNYLHPWVSNLALFLDPTSTLFDPSSGNVQLCIRTLIDMTFYPLINKLVWENLGRANSGTINTTLDELTRSAIDGGLGSTRCELIAEALVNMSSVEVKGKLLARLRRAVTRIKSPPPASPADDIVWNEIAAITRLVYMVLQNNRPPVQILIYIPEIFYLVTVLSMAGPLLLRKTVYGILVNVVQAFLTNKHTDDETKDNLRRLLNQTMDPEFQTVLGITRPDTRSEFTVVDPQSDSVAMVKLEELTSYLLEIIACGASSIANTWRGRWMSLLSSTAFQLSAYVQSRTFVVLGRLLEIPNTDLDDDLFYQMLVAFLSALATANEEDPTPLLSMLRCLSKAVGRLGVESRYLAQVAWIPIALIQSGYAALFSEAAGLLEATLLALEKYDAFAQRTITACLKEYRTEPLDEIYLQLDELHSLSYTSEATFSFSLASIISRGLRLAPTCAPAVSLLRTLLRISRDAQAPSPGPRDTLHADRIGYFLALLSQTTTSTDYAQLLELAGLDPNWLPPADADDLEKSGAPPEIDIQLFGEMSNETVLLVSSFAVAMINCSQSEVERQILFGLVAEAVMVYPEIVAIACESMLDRINDAFCNSPNPTILHAVSTIFRLTLSDRMWTNEQPPSNVTSPNSASTSTLGTNGDVTNIQNGSQTHDYALGELKMRGIMSTSFLVSNRGLSTKLLNFCAQLVGKIIG</sequence>
<dbReference type="InterPro" id="IPR036865">
    <property type="entry name" value="CRAL-TRIO_dom_sf"/>
</dbReference>
<dbReference type="EMBL" id="CAJNJQ010004433">
    <property type="protein sequence ID" value="CAE7211066.1"/>
    <property type="molecule type" value="Genomic_DNA"/>
</dbReference>
<dbReference type="InterPro" id="IPR001936">
    <property type="entry name" value="RasGAP_dom"/>
</dbReference>
<feature type="region of interest" description="Disordered" evidence="3">
    <location>
        <begin position="2728"/>
        <end position="2758"/>
    </location>
</feature>
<name>A0A8H3HYS6_9AGAM</name>
<reference evidence="5" key="1">
    <citation type="submission" date="2021-01" db="EMBL/GenBank/DDBJ databases">
        <authorList>
            <person name="Kaushik A."/>
        </authorList>
    </citation>
    <scope>NUCLEOTIDE SEQUENCE</scope>
    <source>
        <strain evidence="5">AG5</strain>
    </source>
</reference>
<keyword evidence="1" id="KW-0343">GTPase activation</keyword>